<dbReference type="NCBIfam" id="NF001986">
    <property type="entry name" value="PRK00779.1"/>
    <property type="match status" value="1"/>
</dbReference>
<evidence type="ECO:0000313" key="10">
    <source>
        <dbReference type="Proteomes" id="UP000004263"/>
    </source>
</evidence>
<dbReference type="HOGENOM" id="CLU_043846_3_2_6"/>
<evidence type="ECO:0000256" key="5">
    <source>
        <dbReference type="ARBA" id="ARBA00048772"/>
    </source>
</evidence>
<comment type="similarity">
    <text evidence="2 6">Belongs to the aspartate/ornithine carbamoyltransferase superfamily. OTCase family.</text>
</comment>
<evidence type="ECO:0000259" key="8">
    <source>
        <dbReference type="Pfam" id="PF02729"/>
    </source>
</evidence>
<dbReference type="PRINTS" id="PR00102">
    <property type="entry name" value="OTCASE"/>
</dbReference>
<dbReference type="Pfam" id="PF00185">
    <property type="entry name" value="OTCace"/>
    <property type="match status" value="1"/>
</dbReference>
<organism evidence="9 10">
    <name type="scientific">Bermanella marisrubri</name>
    <dbReference type="NCBI Taxonomy" id="207949"/>
    <lineage>
        <taxon>Bacteria</taxon>
        <taxon>Pseudomonadati</taxon>
        <taxon>Pseudomonadota</taxon>
        <taxon>Gammaproteobacteria</taxon>
        <taxon>Oceanospirillales</taxon>
        <taxon>Oceanospirillaceae</taxon>
        <taxon>Bermanella</taxon>
    </lineage>
</organism>
<sequence length="307" mass="34581">MGSMQVKTPRHLLTLLDLTPAELQHITSRATELKRMHRAGEIYEPLKNKVLGMIFEKSSTRTRVSFEAGIAQLGGSAIFLSPRDTQLGRGEPIEDSAKVLSRMCDIIMIRTFGHDIVENFSANSRVPVINALTDDFHPCQLLADMQTYQEHRGSIKGKTVVWVGDGNNMCHSYINAAKQFDFNLVVNCPEGFEPMAELMEANKDRVKIIRDTKEAAKGAHLLVTDVWASMGQEEEQKEREKVFKSYQVSPAVMDLADKDALFMHCLPAHRGEEISHDMLDDPRSVVWDEAENRLHAQKALMEFLLSA</sequence>
<dbReference type="GO" id="GO:0019240">
    <property type="term" value="P:citrulline biosynthetic process"/>
    <property type="evidence" value="ECO:0007669"/>
    <property type="project" value="TreeGrafter"/>
</dbReference>
<dbReference type="FunFam" id="3.40.50.1370:FF:000008">
    <property type="entry name" value="Ornithine carbamoyltransferase"/>
    <property type="match status" value="1"/>
</dbReference>
<dbReference type="InterPro" id="IPR006132">
    <property type="entry name" value="Asp/Orn_carbamoyltranf_P-bd"/>
</dbReference>
<comment type="caution">
    <text evidence="9">The sequence shown here is derived from an EMBL/GenBank/DDBJ whole genome shotgun (WGS) entry which is preliminary data.</text>
</comment>
<protein>
    <recommendedName>
        <fullName evidence="3 6">Ornithine carbamoyltransferase</fullName>
        <shortName evidence="6">OTCase</shortName>
        <ecNumber evidence="3 6">2.1.3.3</ecNumber>
    </recommendedName>
</protein>
<name>Q1N4F9_9GAMM</name>
<comment type="catalytic activity">
    <reaction evidence="5 6">
        <text>carbamoyl phosphate + L-ornithine = L-citrulline + phosphate + H(+)</text>
        <dbReference type="Rhea" id="RHEA:19513"/>
        <dbReference type="ChEBI" id="CHEBI:15378"/>
        <dbReference type="ChEBI" id="CHEBI:43474"/>
        <dbReference type="ChEBI" id="CHEBI:46911"/>
        <dbReference type="ChEBI" id="CHEBI:57743"/>
        <dbReference type="ChEBI" id="CHEBI:58228"/>
        <dbReference type="EC" id="2.1.3.3"/>
    </reaction>
</comment>
<evidence type="ECO:0000256" key="6">
    <source>
        <dbReference type="HAMAP-Rule" id="MF_01109"/>
    </source>
</evidence>
<feature type="binding site" evidence="6">
    <location>
        <position position="225"/>
    </location>
    <ligand>
        <name>L-ornithine</name>
        <dbReference type="ChEBI" id="CHEBI:46911"/>
    </ligand>
</feature>
<dbReference type="RefSeq" id="WP_007017534.1">
    <property type="nucleotide sequence ID" value="NZ_CH724114.1"/>
</dbReference>
<gene>
    <name evidence="9" type="ORF">RED65_00270</name>
</gene>
<feature type="binding site" evidence="6">
    <location>
        <position position="110"/>
    </location>
    <ligand>
        <name>carbamoyl phosphate</name>
        <dbReference type="ChEBI" id="CHEBI:58228"/>
    </ligand>
</feature>
<dbReference type="Gene3D" id="3.40.50.1370">
    <property type="entry name" value="Aspartate/ornithine carbamoyltransferase"/>
    <property type="match status" value="2"/>
</dbReference>
<dbReference type="HAMAP" id="MF_01109">
    <property type="entry name" value="OTCase"/>
    <property type="match status" value="1"/>
</dbReference>
<dbReference type="STRING" id="207949.RED65_00270"/>
<accession>Q1N4F9</accession>
<feature type="binding site" evidence="6">
    <location>
        <begin position="229"/>
        <end position="230"/>
    </location>
    <ligand>
        <name>L-ornithine</name>
        <dbReference type="ChEBI" id="CHEBI:46911"/>
    </ligand>
</feature>
<feature type="binding site" evidence="6">
    <location>
        <begin position="265"/>
        <end position="266"/>
    </location>
    <ligand>
        <name>carbamoyl phosphate</name>
        <dbReference type="ChEBI" id="CHEBI:58228"/>
    </ligand>
</feature>
<dbReference type="GO" id="GO:0016597">
    <property type="term" value="F:amino acid binding"/>
    <property type="evidence" value="ECO:0007669"/>
    <property type="project" value="InterPro"/>
</dbReference>
<evidence type="ECO:0000256" key="4">
    <source>
        <dbReference type="ARBA" id="ARBA00022679"/>
    </source>
</evidence>
<dbReference type="InterPro" id="IPR006131">
    <property type="entry name" value="Asp_carbamoyltransf_Asp/Orn-bd"/>
</dbReference>
<dbReference type="GO" id="GO:0005737">
    <property type="term" value="C:cytoplasm"/>
    <property type="evidence" value="ECO:0007669"/>
    <property type="project" value="UniProtKB-SubCell"/>
</dbReference>
<proteinExistence type="inferred from homology"/>
<dbReference type="EMBL" id="AAQH01000002">
    <property type="protein sequence ID" value="EAT13148.1"/>
    <property type="molecule type" value="Genomic_DNA"/>
</dbReference>
<evidence type="ECO:0000259" key="7">
    <source>
        <dbReference type="Pfam" id="PF00185"/>
    </source>
</evidence>
<feature type="domain" description="Aspartate/ornithine carbamoyltransferase carbamoyl-P binding" evidence="8">
    <location>
        <begin position="10"/>
        <end position="150"/>
    </location>
</feature>
<evidence type="ECO:0000256" key="2">
    <source>
        <dbReference type="ARBA" id="ARBA00007805"/>
    </source>
</evidence>
<keyword evidence="6" id="KW-0963">Cytoplasm</keyword>
<dbReference type="PANTHER" id="PTHR45753">
    <property type="entry name" value="ORNITHINE CARBAMOYLTRANSFERASE, MITOCHONDRIAL"/>
    <property type="match status" value="1"/>
</dbReference>
<dbReference type="InterPro" id="IPR006130">
    <property type="entry name" value="Asp/Orn_carbamoylTrfase"/>
</dbReference>
<dbReference type="PRINTS" id="PR00100">
    <property type="entry name" value="AOTCASE"/>
</dbReference>
<feature type="binding site" evidence="6">
    <location>
        <position position="168"/>
    </location>
    <ligand>
        <name>L-ornithine</name>
        <dbReference type="ChEBI" id="CHEBI:46911"/>
    </ligand>
</feature>
<feature type="binding site" evidence="6">
    <location>
        <position position="293"/>
    </location>
    <ligand>
        <name>carbamoyl phosphate</name>
        <dbReference type="ChEBI" id="CHEBI:58228"/>
    </ligand>
</feature>
<reference evidence="9 10" key="1">
    <citation type="submission" date="2006-03" db="EMBL/GenBank/DDBJ databases">
        <authorList>
            <person name="Pinhassi J."/>
            <person name="Pedros-Alio C."/>
            <person name="Ferriera S."/>
            <person name="Johnson J."/>
            <person name="Kravitz S."/>
            <person name="Halpern A."/>
            <person name="Remington K."/>
            <person name="Beeson K."/>
            <person name="Tran B."/>
            <person name="Rogers Y.-H."/>
            <person name="Friedman R."/>
            <person name="Venter J.C."/>
        </authorList>
    </citation>
    <scope>NUCLEOTIDE SEQUENCE [LARGE SCALE GENOMIC DNA]</scope>
    <source>
        <strain evidence="9 10">RED65</strain>
    </source>
</reference>
<dbReference type="SUPFAM" id="SSF53671">
    <property type="entry name" value="Aspartate/ornithine carbamoyltransferase"/>
    <property type="match status" value="1"/>
</dbReference>
<dbReference type="InterPro" id="IPR036901">
    <property type="entry name" value="Asp/Orn_carbamoylTrfase_sf"/>
</dbReference>
<dbReference type="EC" id="2.1.3.3" evidence="3 6"/>
<dbReference type="GO" id="GO:0004585">
    <property type="term" value="F:ornithine carbamoyltransferase activity"/>
    <property type="evidence" value="ECO:0007669"/>
    <property type="project" value="UniProtKB-UniRule"/>
</dbReference>
<feature type="binding site" evidence="6">
    <location>
        <begin position="59"/>
        <end position="62"/>
    </location>
    <ligand>
        <name>carbamoyl phosphate</name>
        <dbReference type="ChEBI" id="CHEBI:58228"/>
    </ligand>
</feature>
<dbReference type="AlphaFoldDB" id="Q1N4F9"/>
<feature type="binding site" evidence="6">
    <location>
        <begin position="137"/>
        <end position="140"/>
    </location>
    <ligand>
        <name>carbamoyl phosphate</name>
        <dbReference type="ChEBI" id="CHEBI:58228"/>
    </ligand>
</feature>
<evidence type="ECO:0000256" key="3">
    <source>
        <dbReference type="ARBA" id="ARBA00013007"/>
    </source>
</evidence>
<feature type="binding site" evidence="6">
    <location>
        <position position="86"/>
    </location>
    <ligand>
        <name>carbamoyl phosphate</name>
        <dbReference type="ChEBI" id="CHEBI:58228"/>
    </ligand>
</feature>
<dbReference type="InterPro" id="IPR002292">
    <property type="entry name" value="Orn/put_carbamltrans"/>
</dbReference>
<feature type="domain" description="Aspartate/ornithine carbamoyltransferase Asp/Orn-binding" evidence="7">
    <location>
        <begin position="156"/>
        <end position="303"/>
    </location>
</feature>
<dbReference type="PROSITE" id="PS00097">
    <property type="entry name" value="CARBAMOYLTRANSFERASE"/>
    <property type="match status" value="1"/>
</dbReference>
<dbReference type="InterPro" id="IPR024904">
    <property type="entry name" value="OTCase_ArgI"/>
</dbReference>
<comment type="pathway">
    <text evidence="1">Amino-acid biosynthesis; L-arginine biosynthesis; L-arginine from L-ornithine and carbamoyl phosphate: step 1/3.</text>
</comment>
<dbReference type="NCBIfam" id="TIGR00658">
    <property type="entry name" value="orni_carb_tr"/>
    <property type="match status" value="1"/>
</dbReference>
<dbReference type="PANTHER" id="PTHR45753:SF3">
    <property type="entry name" value="ORNITHINE TRANSCARBAMYLASE, MITOCHONDRIAL"/>
    <property type="match status" value="1"/>
</dbReference>
<keyword evidence="10" id="KW-1185">Reference proteome</keyword>
<dbReference type="Proteomes" id="UP000004263">
    <property type="component" value="Unassembled WGS sequence"/>
</dbReference>
<dbReference type="Pfam" id="PF02729">
    <property type="entry name" value="OTCace_N"/>
    <property type="match status" value="1"/>
</dbReference>
<evidence type="ECO:0000256" key="1">
    <source>
        <dbReference type="ARBA" id="ARBA00004975"/>
    </source>
</evidence>
<dbReference type="GO" id="GO:0042450">
    <property type="term" value="P:L-arginine biosynthetic process via ornithine"/>
    <property type="evidence" value="ECO:0007669"/>
    <property type="project" value="UniProtKB-UniRule"/>
</dbReference>
<evidence type="ECO:0000313" key="9">
    <source>
        <dbReference type="EMBL" id="EAT13148.1"/>
    </source>
</evidence>
<comment type="subcellular location">
    <subcellularLocation>
        <location evidence="6">Cytoplasm</location>
    </subcellularLocation>
</comment>
<keyword evidence="4 6" id="KW-0808">Transferase</keyword>